<dbReference type="InterPro" id="IPR005018">
    <property type="entry name" value="DOMON_domain"/>
</dbReference>
<feature type="domain" description="DOMON" evidence="10">
    <location>
        <begin position="61"/>
        <end position="175"/>
    </location>
</feature>
<feature type="domain" description="Cytochrome b561" evidence="11">
    <location>
        <begin position="179"/>
        <end position="371"/>
    </location>
</feature>
<feature type="signal peptide" evidence="9">
    <location>
        <begin position="1"/>
        <end position="27"/>
    </location>
</feature>
<accession>A0A328DGJ5</accession>
<dbReference type="SUPFAM" id="SSF49344">
    <property type="entry name" value="CBD9-like"/>
    <property type="match status" value="1"/>
</dbReference>
<proteinExistence type="predicted"/>
<keyword evidence="4 9" id="KW-0732">Signal</keyword>
<keyword evidence="2" id="KW-0813">Transport</keyword>
<dbReference type="SMART" id="SM00664">
    <property type="entry name" value="DoH"/>
    <property type="match status" value="1"/>
</dbReference>
<keyword evidence="6 8" id="KW-1133">Transmembrane helix</keyword>
<keyword evidence="3 8" id="KW-0812">Transmembrane</keyword>
<dbReference type="PROSITE" id="PS50836">
    <property type="entry name" value="DOMON"/>
    <property type="match status" value="1"/>
</dbReference>
<gene>
    <name evidence="12" type="ORF">DM860_012510</name>
</gene>
<dbReference type="GO" id="GO:0016020">
    <property type="term" value="C:membrane"/>
    <property type="evidence" value="ECO:0007669"/>
    <property type="project" value="UniProtKB-SubCell"/>
</dbReference>
<sequence length="371" mass="41601">MKKTHKFSISIFLLQQFAFHFLLNANSQPTTDSCNSNNLLPKNQLPFDPSSFTCLTVWNSHRFILRYKRTDSSVWSFVLSAPNANAYIGMGFSPDGKMVGSSAVVGWVGDGGAPTMKRYYLGGQSPSLVQPDQGTLLLVNRSSSVVADDSRIYMAFRLIADRPSDRVIYSIGPAGQLPSSATFRLAQHQDQISTFLDYTTGQSQTKTLYRRLRRSHGVLNLFGWGIVVPFGIMAARYFKEWEPVWFYSHIALQTMGFVLGLLGVIFGLILENRLGTKVNTHKGIGIFILVLGCLQVIAFLARPKKEAKVRKYWNWYHHYVGRILVIFAIANIFYGIHIADGGVAWNAGFGVAIAILFIATFILEIRHWMIT</sequence>
<dbReference type="Pfam" id="PF03351">
    <property type="entry name" value="DOMON"/>
    <property type="match status" value="1"/>
</dbReference>
<feature type="transmembrane region" description="Helical" evidence="8">
    <location>
        <begin position="343"/>
        <end position="363"/>
    </location>
</feature>
<dbReference type="PANTHER" id="PTHR23130">
    <property type="entry name" value="CYTOCHROME B561 AND DOMON DOMAIN-CONTAINING PROTEIN"/>
    <property type="match status" value="1"/>
</dbReference>
<dbReference type="Pfam" id="PF03188">
    <property type="entry name" value="Cytochrom_B561"/>
    <property type="match status" value="1"/>
</dbReference>
<dbReference type="InterPro" id="IPR045266">
    <property type="entry name" value="DOH_DOMON"/>
</dbReference>
<evidence type="ECO:0000256" key="1">
    <source>
        <dbReference type="ARBA" id="ARBA00004370"/>
    </source>
</evidence>
<dbReference type="PROSITE" id="PS50939">
    <property type="entry name" value="CYTOCHROME_B561"/>
    <property type="match status" value="1"/>
</dbReference>
<dbReference type="SMART" id="SM00665">
    <property type="entry name" value="B561"/>
    <property type="match status" value="1"/>
</dbReference>
<evidence type="ECO:0000256" key="2">
    <source>
        <dbReference type="ARBA" id="ARBA00022448"/>
    </source>
</evidence>
<evidence type="ECO:0000256" key="8">
    <source>
        <dbReference type="SAM" id="Phobius"/>
    </source>
</evidence>
<feature type="transmembrane region" description="Helical" evidence="8">
    <location>
        <begin position="218"/>
        <end position="238"/>
    </location>
</feature>
<evidence type="ECO:0000256" key="6">
    <source>
        <dbReference type="ARBA" id="ARBA00022989"/>
    </source>
</evidence>
<dbReference type="Gene3D" id="1.20.120.1770">
    <property type="match status" value="1"/>
</dbReference>
<evidence type="ECO:0000256" key="3">
    <source>
        <dbReference type="ARBA" id="ARBA00022692"/>
    </source>
</evidence>
<evidence type="ECO:0000313" key="13">
    <source>
        <dbReference type="Proteomes" id="UP000249390"/>
    </source>
</evidence>
<feature type="chain" id="PRO_5016440857" description="Cytochrome b561 and DOMON domain-containing protein" evidence="9">
    <location>
        <begin position="28"/>
        <end position="371"/>
    </location>
</feature>
<dbReference type="AlphaFoldDB" id="A0A328DGJ5"/>
<comment type="caution">
    <text evidence="12">The sequence shown here is derived from an EMBL/GenBank/DDBJ whole genome shotgun (WGS) entry which is preliminary data.</text>
</comment>
<dbReference type="InterPro" id="IPR006593">
    <property type="entry name" value="Cyt_b561/ferric_Rdtase_TM"/>
</dbReference>
<keyword evidence="5" id="KW-0249">Electron transport</keyword>
<evidence type="ECO:0008006" key="14">
    <source>
        <dbReference type="Google" id="ProtNLM"/>
    </source>
</evidence>
<evidence type="ECO:0000259" key="10">
    <source>
        <dbReference type="PROSITE" id="PS50836"/>
    </source>
</evidence>
<feature type="transmembrane region" description="Helical" evidence="8">
    <location>
        <begin position="250"/>
        <end position="270"/>
    </location>
</feature>
<protein>
    <recommendedName>
        <fullName evidence="14">Cytochrome b561 and DOMON domain-containing protein</fullName>
    </recommendedName>
</protein>
<evidence type="ECO:0000256" key="7">
    <source>
        <dbReference type="ARBA" id="ARBA00023136"/>
    </source>
</evidence>
<feature type="transmembrane region" description="Helical" evidence="8">
    <location>
        <begin position="313"/>
        <end position="337"/>
    </location>
</feature>
<evidence type="ECO:0000259" key="11">
    <source>
        <dbReference type="PROSITE" id="PS50939"/>
    </source>
</evidence>
<dbReference type="CDD" id="cd08760">
    <property type="entry name" value="Cyt_b561_FRRS1_like"/>
    <property type="match status" value="1"/>
</dbReference>
<evidence type="ECO:0000256" key="5">
    <source>
        <dbReference type="ARBA" id="ARBA00022982"/>
    </source>
</evidence>
<dbReference type="CDD" id="cd09631">
    <property type="entry name" value="DOMON_DOH"/>
    <property type="match status" value="1"/>
</dbReference>
<dbReference type="PANTHER" id="PTHR23130:SF171">
    <property type="entry name" value="OS01G0895300 PROTEIN"/>
    <property type="match status" value="1"/>
</dbReference>
<evidence type="ECO:0000256" key="4">
    <source>
        <dbReference type="ARBA" id="ARBA00022729"/>
    </source>
</evidence>
<keyword evidence="13" id="KW-1185">Reference proteome</keyword>
<name>A0A328DGJ5_9ASTE</name>
<reference evidence="12 13" key="1">
    <citation type="submission" date="2018-06" db="EMBL/GenBank/DDBJ databases">
        <title>The Genome of Cuscuta australis (Dodder) Provides Insight into the Evolution of Plant Parasitism.</title>
        <authorList>
            <person name="Liu H."/>
        </authorList>
    </citation>
    <scope>NUCLEOTIDE SEQUENCE [LARGE SCALE GENOMIC DNA]</scope>
    <source>
        <strain evidence="13">cv. Yunnan</strain>
        <tissue evidence="12">Vines</tissue>
    </source>
</reference>
<comment type="subcellular location">
    <subcellularLocation>
        <location evidence="1">Membrane</location>
    </subcellularLocation>
</comment>
<organism evidence="12 13">
    <name type="scientific">Cuscuta australis</name>
    <dbReference type="NCBI Taxonomy" id="267555"/>
    <lineage>
        <taxon>Eukaryota</taxon>
        <taxon>Viridiplantae</taxon>
        <taxon>Streptophyta</taxon>
        <taxon>Embryophyta</taxon>
        <taxon>Tracheophyta</taxon>
        <taxon>Spermatophyta</taxon>
        <taxon>Magnoliopsida</taxon>
        <taxon>eudicotyledons</taxon>
        <taxon>Gunneridae</taxon>
        <taxon>Pentapetalae</taxon>
        <taxon>asterids</taxon>
        <taxon>lamiids</taxon>
        <taxon>Solanales</taxon>
        <taxon>Convolvulaceae</taxon>
        <taxon>Cuscuteae</taxon>
        <taxon>Cuscuta</taxon>
        <taxon>Cuscuta subgen. Grammica</taxon>
        <taxon>Cuscuta sect. Cleistogrammica</taxon>
    </lineage>
</organism>
<evidence type="ECO:0000256" key="9">
    <source>
        <dbReference type="SAM" id="SignalP"/>
    </source>
</evidence>
<dbReference type="Proteomes" id="UP000249390">
    <property type="component" value="Unassembled WGS sequence"/>
</dbReference>
<evidence type="ECO:0000313" key="12">
    <source>
        <dbReference type="EMBL" id="RAL43369.1"/>
    </source>
</evidence>
<feature type="transmembrane region" description="Helical" evidence="8">
    <location>
        <begin position="282"/>
        <end position="301"/>
    </location>
</feature>
<dbReference type="EMBL" id="NQVE01000156">
    <property type="protein sequence ID" value="RAL43369.1"/>
    <property type="molecule type" value="Genomic_DNA"/>
</dbReference>
<keyword evidence="7 8" id="KW-0472">Membrane</keyword>